<evidence type="ECO:0000256" key="1">
    <source>
        <dbReference type="SAM" id="MobiDB-lite"/>
    </source>
</evidence>
<protein>
    <submittedName>
        <fullName evidence="2">Uncharacterized protein</fullName>
    </submittedName>
</protein>
<evidence type="ECO:0000313" key="3">
    <source>
        <dbReference type="Proteomes" id="UP001182556"/>
    </source>
</evidence>
<proteinExistence type="predicted"/>
<dbReference type="Proteomes" id="UP001182556">
    <property type="component" value="Unassembled WGS sequence"/>
</dbReference>
<organism evidence="2 3">
    <name type="scientific">Papiliotrema laurentii</name>
    <name type="common">Cryptococcus laurentii</name>
    <dbReference type="NCBI Taxonomy" id="5418"/>
    <lineage>
        <taxon>Eukaryota</taxon>
        <taxon>Fungi</taxon>
        <taxon>Dikarya</taxon>
        <taxon>Basidiomycota</taxon>
        <taxon>Agaricomycotina</taxon>
        <taxon>Tremellomycetes</taxon>
        <taxon>Tremellales</taxon>
        <taxon>Rhynchogastremaceae</taxon>
        <taxon>Papiliotrema</taxon>
    </lineage>
</organism>
<keyword evidence="3" id="KW-1185">Reference proteome</keyword>
<comment type="caution">
    <text evidence="2">The sequence shown here is derived from an EMBL/GenBank/DDBJ whole genome shotgun (WGS) entry which is preliminary data.</text>
</comment>
<dbReference type="EMBL" id="JAODAN010000002">
    <property type="protein sequence ID" value="KAK1925987.1"/>
    <property type="molecule type" value="Genomic_DNA"/>
</dbReference>
<accession>A0AAD9L7Z7</accession>
<reference evidence="2" key="1">
    <citation type="submission" date="2023-02" db="EMBL/GenBank/DDBJ databases">
        <title>Identification and recombinant expression of a fungal hydrolase from Papiliotrema laurentii that hydrolyzes apple cutin and clears colloidal polyester polyurethane.</title>
        <authorList>
            <consortium name="DOE Joint Genome Institute"/>
            <person name="Roman V.A."/>
            <person name="Bojanowski C."/>
            <person name="Crable B.R."/>
            <person name="Wagner D.N."/>
            <person name="Hung C.S."/>
            <person name="Nadeau L.J."/>
            <person name="Schratz L."/>
            <person name="Haridas S."/>
            <person name="Pangilinan J."/>
            <person name="Lipzen A."/>
            <person name="Na H."/>
            <person name="Yan M."/>
            <person name="Ng V."/>
            <person name="Grigoriev I.V."/>
            <person name="Spatafora J.W."/>
            <person name="Barlow D."/>
            <person name="Biffinger J."/>
            <person name="Kelley-Loughnane N."/>
            <person name="Varaljay V.A."/>
            <person name="Crookes-Goodson W.J."/>
        </authorList>
    </citation>
    <scope>NUCLEOTIDE SEQUENCE</scope>
    <source>
        <strain evidence="2">5307AH</strain>
    </source>
</reference>
<sequence>MNEVGSSVWGSRNTVFLRGGRPACWRWVPSQNPSTVDHDPSSLLKDNVDDLHSSRWVYSSLCLNLNAVFNPCSRYAQFAIALRRAPPNHAEARGGEIRNEIVAFRGASATFRGDVVKPGATNKLKAHPARPVRRSTQTCSRRDPRWSLRGSGGGHFRRLSRWSAARARLNSAIRLTPPAWSICAPRPSLSNSKGVSSERQR</sequence>
<feature type="region of interest" description="Disordered" evidence="1">
    <location>
        <begin position="125"/>
        <end position="145"/>
    </location>
</feature>
<evidence type="ECO:0000313" key="2">
    <source>
        <dbReference type="EMBL" id="KAK1925987.1"/>
    </source>
</evidence>
<dbReference type="AlphaFoldDB" id="A0AAD9L7Z7"/>
<name>A0AAD9L7Z7_PAPLA</name>
<gene>
    <name evidence="2" type="ORF">DB88DRAFT_143267</name>
</gene>